<protein>
    <recommendedName>
        <fullName evidence="3">Lysozyme inhibitor LprI-like N-terminal domain-containing protein</fullName>
    </recommendedName>
</protein>
<dbReference type="EMBL" id="MUKV01000048">
    <property type="protein sequence ID" value="OQS32265.1"/>
    <property type="molecule type" value="Genomic_DNA"/>
</dbReference>
<proteinExistence type="predicted"/>
<dbReference type="Gene3D" id="1.20.1270.180">
    <property type="match status" value="1"/>
</dbReference>
<sequence length="131" mass="14209">MKRVLMLSAALALSSAVQAGALDDCMRTEAQTPAVSVCLQQRLSKAEAELTQSENRASAAMRELDHITGNRYRARLALSQSKRAFKTYLDKQCRWVASSYASGNGADQAQAACRADLIEQRLSQLAAHAGH</sequence>
<feature type="chain" id="PRO_5013275043" description="Lysozyme inhibitor LprI-like N-terminal domain-containing protein" evidence="2">
    <location>
        <begin position="20"/>
        <end position="131"/>
    </location>
</feature>
<feature type="domain" description="Lysozyme inhibitor LprI-like N-terminal" evidence="3">
    <location>
        <begin position="25"/>
        <end position="125"/>
    </location>
</feature>
<feature type="signal peptide" evidence="2">
    <location>
        <begin position="1"/>
        <end position="19"/>
    </location>
</feature>
<gene>
    <name evidence="4" type="ORF">B0T45_21960</name>
</gene>
<dbReference type="Pfam" id="PF07007">
    <property type="entry name" value="LprI"/>
    <property type="match status" value="1"/>
</dbReference>
<name>A0A1W0CC18_9NEIS</name>
<organism evidence="4 5">
    <name type="scientific">Chromobacterium haemolyticum</name>
    <dbReference type="NCBI Taxonomy" id="394935"/>
    <lineage>
        <taxon>Bacteria</taxon>
        <taxon>Pseudomonadati</taxon>
        <taxon>Pseudomonadota</taxon>
        <taxon>Betaproteobacteria</taxon>
        <taxon>Neisseriales</taxon>
        <taxon>Chromobacteriaceae</taxon>
        <taxon>Chromobacterium</taxon>
    </lineage>
</organism>
<reference evidence="4 5" key="1">
    <citation type="submission" date="2017-02" db="EMBL/GenBank/DDBJ databases">
        <title>Chromobacterium haemolyticum H5244.</title>
        <authorList>
            <person name="Gulvik C.A."/>
        </authorList>
    </citation>
    <scope>NUCLEOTIDE SEQUENCE [LARGE SCALE GENOMIC DNA]</scope>
    <source>
        <strain evidence="4 5">H5244</strain>
    </source>
</reference>
<dbReference type="AlphaFoldDB" id="A0A1W0CC18"/>
<evidence type="ECO:0000256" key="2">
    <source>
        <dbReference type="SAM" id="SignalP"/>
    </source>
</evidence>
<evidence type="ECO:0000313" key="4">
    <source>
        <dbReference type="EMBL" id="OQS32265.1"/>
    </source>
</evidence>
<evidence type="ECO:0000256" key="1">
    <source>
        <dbReference type="SAM" id="Coils"/>
    </source>
</evidence>
<dbReference type="Proteomes" id="UP000192721">
    <property type="component" value="Unassembled WGS sequence"/>
</dbReference>
<evidence type="ECO:0000259" key="3">
    <source>
        <dbReference type="Pfam" id="PF07007"/>
    </source>
</evidence>
<feature type="coiled-coil region" evidence="1">
    <location>
        <begin position="36"/>
        <end position="63"/>
    </location>
</feature>
<keyword evidence="1" id="KW-0175">Coiled coil</keyword>
<evidence type="ECO:0000313" key="5">
    <source>
        <dbReference type="Proteomes" id="UP000192721"/>
    </source>
</evidence>
<keyword evidence="2" id="KW-0732">Signal</keyword>
<comment type="caution">
    <text evidence="4">The sequence shown here is derived from an EMBL/GenBank/DDBJ whole genome shotgun (WGS) entry which is preliminary data.</text>
</comment>
<dbReference type="RefSeq" id="WP_081556976.1">
    <property type="nucleotide sequence ID" value="NZ_MUKV01000048.1"/>
</dbReference>
<dbReference type="InterPro" id="IPR009739">
    <property type="entry name" value="LprI-like_N"/>
</dbReference>
<accession>A0A1W0CC18</accession>